<feature type="non-terminal residue" evidence="5">
    <location>
        <position position="1"/>
    </location>
</feature>
<keyword evidence="3" id="KW-1133">Transmembrane helix</keyword>
<evidence type="ECO:0000256" key="4">
    <source>
        <dbReference type="ARBA" id="ARBA00023136"/>
    </source>
</evidence>
<reference evidence="6" key="1">
    <citation type="journal article" date="2016" name="Nature">
        <title>Genome evolution in the allotetraploid frog Xenopus laevis.</title>
        <authorList>
            <person name="Session A.M."/>
            <person name="Uno Y."/>
            <person name="Kwon T."/>
            <person name="Chapman J.A."/>
            <person name="Toyoda A."/>
            <person name="Takahashi S."/>
            <person name="Fukui A."/>
            <person name="Hikosaka A."/>
            <person name="Suzuki A."/>
            <person name="Kondo M."/>
            <person name="van Heeringen S.J."/>
            <person name="Quigley I."/>
            <person name="Heinz S."/>
            <person name="Ogino H."/>
            <person name="Ochi H."/>
            <person name="Hellsten U."/>
            <person name="Lyons J.B."/>
            <person name="Simakov O."/>
            <person name="Putnam N."/>
            <person name="Stites J."/>
            <person name="Kuroki Y."/>
            <person name="Tanaka T."/>
            <person name="Michiue T."/>
            <person name="Watanabe M."/>
            <person name="Bogdanovic O."/>
            <person name="Lister R."/>
            <person name="Georgiou G."/>
            <person name="Paranjpe S.S."/>
            <person name="van Kruijsbergen I."/>
            <person name="Shu S."/>
            <person name="Carlson J."/>
            <person name="Kinoshita T."/>
            <person name="Ohta Y."/>
            <person name="Mawaribuchi S."/>
            <person name="Jenkins J."/>
            <person name="Grimwood J."/>
            <person name="Schmutz J."/>
            <person name="Mitros T."/>
            <person name="Mozaffari S.V."/>
            <person name="Suzuki Y."/>
            <person name="Haramoto Y."/>
            <person name="Yamamoto T.S."/>
            <person name="Takagi C."/>
            <person name="Heald R."/>
            <person name="Miller K."/>
            <person name="Haudenschild C."/>
            <person name="Kitzman J."/>
            <person name="Nakayama T."/>
            <person name="Izutsu Y."/>
            <person name="Robert J."/>
            <person name="Fortriede J."/>
            <person name="Burns K."/>
            <person name="Lotay V."/>
            <person name="Karimi K."/>
            <person name="Yasuoka Y."/>
            <person name="Dichmann D.S."/>
            <person name="Flajnik M.F."/>
            <person name="Houston D.W."/>
            <person name="Shendure J."/>
            <person name="DuPasquier L."/>
            <person name="Vize P.D."/>
            <person name="Zorn A.M."/>
            <person name="Ito M."/>
            <person name="Marcotte E.M."/>
            <person name="Wallingford J.B."/>
            <person name="Ito Y."/>
            <person name="Asashima M."/>
            <person name="Ueno N."/>
            <person name="Matsuda Y."/>
            <person name="Veenstra G.J."/>
            <person name="Fujiyama A."/>
            <person name="Harland R.M."/>
            <person name="Taira M."/>
            <person name="Rokhsar D.S."/>
        </authorList>
    </citation>
    <scope>NUCLEOTIDE SEQUENCE [LARGE SCALE GENOMIC DNA]</scope>
    <source>
        <strain evidence="6">J</strain>
    </source>
</reference>
<dbReference type="GO" id="GO:0015141">
    <property type="term" value="F:succinate transmembrane transporter activity"/>
    <property type="evidence" value="ECO:0007669"/>
    <property type="project" value="TreeGrafter"/>
</dbReference>
<dbReference type="AlphaFoldDB" id="A0A974BWU7"/>
<dbReference type="GO" id="GO:0005886">
    <property type="term" value="C:plasma membrane"/>
    <property type="evidence" value="ECO:0007669"/>
    <property type="project" value="TreeGrafter"/>
</dbReference>
<comment type="subcellular location">
    <subcellularLocation>
        <location evidence="1">Membrane</location>
        <topology evidence="1">Multi-pass membrane protein</topology>
    </subcellularLocation>
</comment>
<gene>
    <name evidence="5" type="ORF">XELAEV_180433843mg</name>
</gene>
<proteinExistence type="predicted"/>
<evidence type="ECO:0000256" key="1">
    <source>
        <dbReference type="ARBA" id="ARBA00004141"/>
    </source>
</evidence>
<protein>
    <submittedName>
        <fullName evidence="5">Uncharacterized protein</fullName>
    </submittedName>
</protein>
<dbReference type="Proteomes" id="UP000694892">
    <property type="component" value="Chromosome 9_10L"/>
</dbReference>
<dbReference type="EMBL" id="CM004482">
    <property type="protein sequence ID" value="OCT62302.1"/>
    <property type="molecule type" value="Genomic_DNA"/>
</dbReference>
<evidence type="ECO:0000256" key="2">
    <source>
        <dbReference type="ARBA" id="ARBA00022692"/>
    </source>
</evidence>
<dbReference type="GO" id="GO:0017153">
    <property type="term" value="F:sodium:dicarboxylate symporter activity"/>
    <property type="evidence" value="ECO:0007669"/>
    <property type="project" value="TreeGrafter"/>
</dbReference>
<name>A0A974BWU7_XENLA</name>
<accession>A0A974BWU7</accession>
<evidence type="ECO:0000313" key="6">
    <source>
        <dbReference type="Proteomes" id="UP000694892"/>
    </source>
</evidence>
<organism evidence="5 6">
    <name type="scientific">Xenopus laevis</name>
    <name type="common">African clawed frog</name>
    <dbReference type="NCBI Taxonomy" id="8355"/>
    <lineage>
        <taxon>Eukaryota</taxon>
        <taxon>Metazoa</taxon>
        <taxon>Chordata</taxon>
        <taxon>Craniata</taxon>
        <taxon>Vertebrata</taxon>
        <taxon>Euteleostomi</taxon>
        <taxon>Amphibia</taxon>
        <taxon>Batrachia</taxon>
        <taxon>Anura</taxon>
        <taxon>Pipoidea</taxon>
        <taxon>Pipidae</taxon>
        <taxon>Xenopodinae</taxon>
        <taxon>Xenopus</taxon>
        <taxon>Xenopus</taxon>
    </lineage>
</organism>
<keyword evidence="4" id="KW-0472">Membrane</keyword>
<dbReference type="PANTHER" id="PTHR10283">
    <property type="entry name" value="SOLUTE CARRIER FAMILY 13 MEMBER"/>
    <property type="match status" value="1"/>
</dbReference>
<keyword evidence="2" id="KW-0812">Transmembrane</keyword>
<sequence>FTSDAVTGIAICIILFFFPSEKPSLKWWFNLKAPNTENKALLSWNKAQSTVPWNIILLLGGGFAMAKGCEVTSALWVTTVFDLYIGGI</sequence>
<evidence type="ECO:0000313" key="5">
    <source>
        <dbReference type="EMBL" id="OCT62302.1"/>
    </source>
</evidence>
<evidence type="ECO:0000256" key="3">
    <source>
        <dbReference type="ARBA" id="ARBA00022989"/>
    </source>
</evidence>
<dbReference type="PANTHER" id="PTHR10283:SF62">
    <property type="entry name" value="NA(+)_DICARBOXYLATE COTRANSPORTER 3"/>
    <property type="match status" value="1"/>
</dbReference>
<dbReference type="GO" id="GO:0015137">
    <property type="term" value="F:citrate transmembrane transporter activity"/>
    <property type="evidence" value="ECO:0007669"/>
    <property type="project" value="TreeGrafter"/>
</dbReference>